<sequence>MRLGGLWVSEWPGREQSAVVSTARQRTPMRFASPSFLTPPFETRDADCGWARVETPVALPGRKIPDMPRASQALPDPSVLDPVSNNWRVHCVVA</sequence>
<proteinExistence type="predicted"/>
<dbReference type="Proteomes" id="UP000321424">
    <property type="component" value="Unassembled WGS sequence"/>
</dbReference>
<evidence type="ECO:0000313" key="1">
    <source>
        <dbReference type="EMBL" id="GEM39972.1"/>
    </source>
</evidence>
<name>A0A511MH45_9NOCA</name>
<comment type="caution">
    <text evidence="1">The sequence shown here is derived from an EMBL/GenBank/DDBJ whole genome shotgun (WGS) entry which is preliminary data.</text>
</comment>
<keyword evidence="2" id="KW-1185">Reference proteome</keyword>
<accession>A0A511MH45</accession>
<gene>
    <name evidence="1" type="ORF">NN4_44910</name>
</gene>
<organism evidence="1 2">
    <name type="scientific">Nocardia ninae NBRC 108245</name>
    <dbReference type="NCBI Taxonomy" id="1210091"/>
    <lineage>
        <taxon>Bacteria</taxon>
        <taxon>Bacillati</taxon>
        <taxon>Actinomycetota</taxon>
        <taxon>Actinomycetes</taxon>
        <taxon>Mycobacteriales</taxon>
        <taxon>Nocardiaceae</taxon>
        <taxon>Nocardia</taxon>
    </lineage>
</organism>
<protein>
    <submittedName>
        <fullName evidence="1">Uncharacterized protein</fullName>
    </submittedName>
</protein>
<evidence type="ECO:0000313" key="2">
    <source>
        <dbReference type="Proteomes" id="UP000321424"/>
    </source>
</evidence>
<dbReference type="AlphaFoldDB" id="A0A511MH45"/>
<reference evidence="1 2" key="1">
    <citation type="submission" date="2019-07" db="EMBL/GenBank/DDBJ databases">
        <title>Whole genome shotgun sequence of Nocardia ninae NBRC 108245.</title>
        <authorList>
            <person name="Hosoyama A."/>
            <person name="Uohara A."/>
            <person name="Ohji S."/>
            <person name="Ichikawa N."/>
        </authorList>
    </citation>
    <scope>NUCLEOTIDE SEQUENCE [LARGE SCALE GENOMIC DNA]</scope>
    <source>
        <strain evidence="1 2">NBRC 108245</strain>
    </source>
</reference>
<dbReference type="EMBL" id="BJXA01000030">
    <property type="protein sequence ID" value="GEM39972.1"/>
    <property type="molecule type" value="Genomic_DNA"/>
</dbReference>